<sequence>ASPAMSLLEVCCQGAHLDRLVACPAPGSLLAEVVLDGAVLGRTGRCPRGDRRPRWEDRFLVPGAGRVLAFRVVVVSAVQEIFLEICLGIGRVDLQALLLLYSSMEGEGLEGAPPSKGSKRKKP</sequence>
<dbReference type="Proteomes" id="UP001189429">
    <property type="component" value="Unassembled WGS sequence"/>
</dbReference>
<organism evidence="1 2">
    <name type="scientific">Prorocentrum cordatum</name>
    <dbReference type="NCBI Taxonomy" id="2364126"/>
    <lineage>
        <taxon>Eukaryota</taxon>
        <taxon>Sar</taxon>
        <taxon>Alveolata</taxon>
        <taxon>Dinophyceae</taxon>
        <taxon>Prorocentrales</taxon>
        <taxon>Prorocentraceae</taxon>
        <taxon>Prorocentrum</taxon>
    </lineage>
</organism>
<keyword evidence="2" id="KW-1185">Reference proteome</keyword>
<reference evidence="1" key="1">
    <citation type="submission" date="2023-10" db="EMBL/GenBank/DDBJ databases">
        <authorList>
            <person name="Chen Y."/>
            <person name="Shah S."/>
            <person name="Dougan E. K."/>
            <person name="Thang M."/>
            <person name="Chan C."/>
        </authorList>
    </citation>
    <scope>NUCLEOTIDE SEQUENCE [LARGE SCALE GENOMIC DNA]</scope>
</reference>
<evidence type="ECO:0000313" key="1">
    <source>
        <dbReference type="EMBL" id="CAK0792986.1"/>
    </source>
</evidence>
<evidence type="ECO:0008006" key="3">
    <source>
        <dbReference type="Google" id="ProtNLM"/>
    </source>
</evidence>
<proteinExistence type="predicted"/>
<dbReference type="EMBL" id="CAUYUJ010000882">
    <property type="protein sequence ID" value="CAK0792986.1"/>
    <property type="molecule type" value="Genomic_DNA"/>
</dbReference>
<gene>
    <name evidence="1" type="ORF">PCOR1329_LOCUS3419</name>
</gene>
<protein>
    <recommendedName>
        <fullName evidence="3">C2 domain-containing protein</fullName>
    </recommendedName>
</protein>
<name>A0ABN9PK67_9DINO</name>
<feature type="non-terminal residue" evidence="1">
    <location>
        <position position="1"/>
    </location>
</feature>
<accession>A0ABN9PK67</accession>
<comment type="caution">
    <text evidence="1">The sequence shown here is derived from an EMBL/GenBank/DDBJ whole genome shotgun (WGS) entry which is preliminary data.</text>
</comment>
<evidence type="ECO:0000313" key="2">
    <source>
        <dbReference type="Proteomes" id="UP001189429"/>
    </source>
</evidence>